<evidence type="ECO:0000256" key="7">
    <source>
        <dbReference type="ARBA" id="ARBA00022840"/>
    </source>
</evidence>
<keyword evidence="4" id="KW-0548">Nucleotidyltransferase</keyword>
<dbReference type="PANTHER" id="PTHR33571:SF14">
    <property type="entry name" value="PROTEIN ADENYLYLTRANSFERASE MJ0435-RELATED"/>
    <property type="match status" value="1"/>
</dbReference>
<evidence type="ECO:0000256" key="4">
    <source>
        <dbReference type="ARBA" id="ARBA00022695"/>
    </source>
</evidence>
<keyword evidence="5" id="KW-0479">Metal-binding</keyword>
<keyword evidence="2" id="KW-1277">Toxin-antitoxin system</keyword>
<evidence type="ECO:0000256" key="6">
    <source>
        <dbReference type="ARBA" id="ARBA00022741"/>
    </source>
</evidence>
<sequence length="108" mass="11371">MAAPARSPDSDHLRAVLAARRAEVRRTLAKYGAFDAKLFGSVARGDAGPNSDIDLMVSIEAPEYEQVVSMLGLADELSELLGAKVDVVARGVAKDVVSETAVADMIDV</sequence>
<keyword evidence="7" id="KW-0067">ATP-binding</keyword>
<dbReference type="PATRIC" id="fig|1165867.3.peg.474"/>
<dbReference type="InterPro" id="IPR002934">
    <property type="entry name" value="Polymerase_NTP_transf_dom"/>
</dbReference>
<dbReference type="GO" id="GO:0046872">
    <property type="term" value="F:metal ion binding"/>
    <property type="evidence" value="ECO:0007669"/>
    <property type="project" value="UniProtKB-KW"/>
</dbReference>
<evidence type="ECO:0000259" key="10">
    <source>
        <dbReference type="Pfam" id="PF01909"/>
    </source>
</evidence>
<comment type="cofactor">
    <cofactor evidence="1">
        <name>Mg(2+)</name>
        <dbReference type="ChEBI" id="CHEBI:18420"/>
    </cofactor>
</comment>
<dbReference type="GO" id="GO:0016779">
    <property type="term" value="F:nucleotidyltransferase activity"/>
    <property type="evidence" value="ECO:0007669"/>
    <property type="project" value="UniProtKB-KW"/>
</dbReference>
<evidence type="ECO:0000256" key="1">
    <source>
        <dbReference type="ARBA" id="ARBA00001946"/>
    </source>
</evidence>
<keyword evidence="3" id="KW-0808">Transferase</keyword>
<evidence type="ECO:0000313" key="11">
    <source>
        <dbReference type="EMBL" id="EID81565.1"/>
    </source>
</evidence>
<dbReference type="Proteomes" id="UP000006447">
    <property type="component" value="Unassembled WGS sequence"/>
</dbReference>
<accession>I0WYU9</accession>
<dbReference type="PANTHER" id="PTHR33571">
    <property type="entry name" value="SSL8005 PROTEIN"/>
    <property type="match status" value="1"/>
</dbReference>
<proteinExistence type="inferred from homology"/>
<comment type="caution">
    <text evidence="11">The sequence shown here is derived from an EMBL/GenBank/DDBJ whole genome shotgun (WGS) entry which is preliminary data.</text>
</comment>
<dbReference type="RefSeq" id="WP_007295848.1">
    <property type="nucleotide sequence ID" value="NZ_AJJH01000014.1"/>
</dbReference>
<dbReference type="GO" id="GO:0005524">
    <property type="term" value="F:ATP binding"/>
    <property type="evidence" value="ECO:0007669"/>
    <property type="project" value="UniProtKB-KW"/>
</dbReference>
<dbReference type="AlphaFoldDB" id="I0WYU9"/>
<keyword evidence="8" id="KW-0460">Magnesium</keyword>
<dbReference type="Pfam" id="PF01909">
    <property type="entry name" value="NTP_transf_2"/>
    <property type="match status" value="1"/>
</dbReference>
<evidence type="ECO:0000256" key="2">
    <source>
        <dbReference type="ARBA" id="ARBA00022649"/>
    </source>
</evidence>
<evidence type="ECO:0000256" key="9">
    <source>
        <dbReference type="ARBA" id="ARBA00038276"/>
    </source>
</evidence>
<evidence type="ECO:0000256" key="3">
    <source>
        <dbReference type="ARBA" id="ARBA00022679"/>
    </source>
</evidence>
<dbReference type="InterPro" id="IPR052038">
    <property type="entry name" value="Type-VII_TA_antitoxin"/>
</dbReference>
<evidence type="ECO:0000256" key="8">
    <source>
        <dbReference type="ARBA" id="ARBA00022842"/>
    </source>
</evidence>
<dbReference type="SUPFAM" id="SSF81301">
    <property type="entry name" value="Nucleotidyltransferase"/>
    <property type="match status" value="1"/>
</dbReference>
<comment type="similarity">
    <text evidence="9">Belongs to the MntA antitoxin family.</text>
</comment>
<gene>
    <name evidence="11" type="ORF">W59_02371</name>
</gene>
<dbReference type="InterPro" id="IPR043519">
    <property type="entry name" value="NT_sf"/>
</dbReference>
<keyword evidence="6" id="KW-0547">Nucleotide-binding</keyword>
<reference evidence="11 12" key="1">
    <citation type="journal article" date="2012" name="J. Bacteriol.">
        <title>Draft genome sequence of the nitrophenol-degrading actinomycete Rhodococcus imtechensis RKJ300.</title>
        <authorList>
            <person name="Vikram S."/>
            <person name="Kumar S."/>
            <person name="Subramanian S."/>
            <person name="Raghava G.P."/>
        </authorList>
    </citation>
    <scope>NUCLEOTIDE SEQUENCE [LARGE SCALE GENOMIC DNA]</scope>
    <source>
        <strain evidence="11 12">RKJ300</strain>
    </source>
</reference>
<protein>
    <recommendedName>
        <fullName evidence="10">Polymerase nucleotidyl transferase domain-containing protein</fullName>
    </recommendedName>
</protein>
<organism evidence="11 12">
    <name type="scientific">Rhodococcus opacus RKJ300 = JCM 13270</name>
    <dbReference type="NCBI Taxonomy" id="1165867"/>
    <lineage>
        <taxon>Bacteria</taxon>
        <taxon>Bacillati</taxon>
        <taxon>Actinomycetota</taxon>
        <taxon>Actinomycetes</taxon>
        <taxon>Mycobacteriales</taxon>
        <taxon>Nocardiaceae</taxon>
        <taxon>Rhodococcus</taxon>
    </lineage>
</organism>
<dbReference type="CDD" id="cd05403">
    <property type="entry name" value="NT_KNTase_like"/>
    <property type="match status" value="1"/>
</dbReference>
<dbReference type="EMBL" id="AJJH01000014">
    <property type="protein sequence ID" value="EID81565.1"/>
    <property type="molecule type" value="Genomic_DNA"/>
</dbReference>
<evidence type="ECO:0000256" key="5">
    <source>
        <dbReference type="ARBA" id="ARBA00022723"/>
    </source>
</evidence>
<evidence type="ECO:0000313" key="12">
    <source>
        <dbReference type="Proteomes" id="UP000006447"/>
    </source>
</evidence>
<name>I0WYU9_RHOOP</name>
<dbReference type="Gene3D" id="3.30.460.10">
    <property type="entry name" value="Beta Polymerase, domain 2"/>
    <property type="match status" value="1"/>
</dbReference>
<feature type="domain" description="Polymerase nucleotidyl transferase" evidence="10">
    <location>
        <begin position="33"/>
        <end position="94"/>
    </location>
</feature>